<evidence type="ECO:0000259" key="1">
    <source>
        <dbReference type="PROSITE" id="PS51186"/>
    </source>
</evidence>
<dbReference type="GO" id="GO:0016746">
    <property type="term" value="F:acyltransferase activity"/>
    <property type="evidence" value="ECO:0007669"/>
    <property type="project" value="UniProtKB-KW"/>
</dbReference>
<proteinExistence type="predicted"/>
<dbReference type="RefSeq" id="WP_386753505.1">
    <property type="nucleotide sequence ID" value="NZ_JBHSNM010000001.1"/>
</dbReference>
<dbReference type="InterPro" id="IPR016181">
    <property type="entry name" value="Acyl_CoA_acyltransferase"/>
</dbReference>
<dbReference type="Proteomes" id="UP001596036">
    <property type="component" value="Unassembled WGS sequence"/>
</dbReference>
<keyword evidence="2" id="KW-0012">Acyltransferase</keyword>
<dbReference type="InterPro" id="IPR000182">
    <property type="entry name" value="GNAT_dom"/>
</dbReference>
<dbReference type="EC" id="2.3.-.-" evidence="2"/>
<feature type="domain" description="N-acetyltransferase" evidence="1">
    <location>
        <begin position="13"/>
        <end position="165"/>
    </location>
</feature>
<comment type="caution">
    <text evidence="2">The sequence shown here is derived from an EMBL/GenBank/DDBJ whole genome shotgun (WGS) entry which is preliminary data.</text>
</comment>
<dbReference type="InterPro" id="IPR051531">
    <property type="entry name" value="N-acetyltransferase"/>
</dbReference>
<evidence type="ECO:0000313" key="3">
    <source>
        <dbReference type="Proteomes" id="UP001596036"/>
    </source>
</evidence>
<evidence type="ECO:0000313" key="2">
    <source>
        <dbReference type="EMBL" id="MFC5569433.1"/>
    </source>
</evidence>
<gene>
    <name evidence="2" type="ORF">ACFPN1_05050</name>
</gene>
<dbReference type="SUPFAM" id="SSF55729">
    <property type="entry name" value="Acyl-CoA N-acyltransferases (Nat)"/>
    <property type="match status" value="1"/>
</dbReference>
<dbReference type="PANTHER" id="PTHR43792:SF1">
    <property type="entry name" value="N-ACETYLTRANSFERASE DOMAIN-CONTAINING PROTEIN"/>
    <property type="match status" value="1"/>
</dbReference>
<sequence length="183" mass="20550">MAAPAVQLETPRLILRLPRIGDFERYAEMLADESSHHIGGPLQRHEAWRRFLQMPGAWMLQGFAMFSVIEKASGRWMGQAGPWQPDGWPGTEIGYSFHMDARGMGYATEACIAAMDYAFDVLGWSEVIHSIAPTNTASQAVARRLGSRNRGPGRLPPPLDVHPIEIWGQSREEWRARRKEIAA</sequence>
<dbReference type="Gene3D" id="3.40.630.30">
    <property type="match status" value="1"/>
</dbReference>
<accession>A0ABW0SK32</accession>
<dbReference type="Pfam" id="PF13302">
    <property type="entry name" value="Acetyltransf_3"/>
    <property type="match status" value="1"/>
</dbReference>
<name>A0ABW0SK32_9GAMM</name>
<reference evidence="3" key="1">
    <citation type="journal article" date="2019" name="Int. J. Syst. Evol. Microbiol.">
        <title>The Global Catalogue of Microorganisms (GCM) 10K type strain sequencing project: providing services to taxonomists for standard genome sequencing and annotation.</title>
        <authorList>
            <consortium name="The Broad Institute Genomics Platform"/>
            <consortium name="The Broad Institute Genome Sequencing Center for Infectious Disease"/>
            <person name="Wu L."/>
            <person name="Ma J."/>
        </authorList>
    </citation>
    <scope>NUCLEOTIDE SEQUENCE [LARGE SCALE GENOMIC DNA]</scope>
    <source>
        <strain evidence="3">KACC 11407</strain>
    </source>
</reference>
<dbReference type="PROSITE" id="PS51186">
    <property type="entry name" value="GNAT"/>
    <property type="match status" value="1"/>
</dbReference>
<keyword evidence="3" id="KW-1185">Reference proteome</keyword>
<dbReference type="EMBL" id="JBHSNM010000001">
    <property type="protein sequence ID" value="MFC5569433.1"/>
    <property type="molecule type" value="Genomic_DNA"/>
</dbReference>
<organism evidence="2 3">
    <name type="scientific">Lysobacter yangpyeongensis</name>
    <dbReference type="NCBI Taxonomy" id="346182"/>
    <lineage>
        <taxon>Bacteria</taxon>
        <taxon>Pseudomonadati</taxon>
        <taxon>Pseudomonadota</taxon>
        <taxon>Gammaproteobacteria</taxon>
        <taxon>Lysobacterales</taxon>
        <taxon>Lysobacteraceae</taxon>
        <taxon>Lysobacter</taxon>
    </lineage>
</organism>
<dbReference type="PANTHER" id="PTHR43792">
    <property type="entry name" value="GNAT FAMILY, PUTATIVE (AFU_ORTHOLOGUE AFUA_3G00765)-RELATED-RELATED"/>
    <property type="match status" value="1"/>
</dbReference>
<keyword evidence="2" id="KW-0808">Transferase</keyword>
<protein>
    <submittedName>
        <fullName evidence="2">GNAT family N-acetyltransferase</fullName>
        <ecNumber evidence="2">2.3.-.-</ecNumber>
    </submittedName>
</protein>